<evidence type="ECO:0000313" key="2">
    <source>
        <dbReference type="Proteomes" id="UP000435138"/>
    </source>
</evidence>
<dbReference type="AlphaFoldDB" id="A0A6A8A816"/>
<keyword evidence="2" id="KW-1185">Reference proteome</keyword>
<evidence type="ECO:0000313" key="1">
    <source>
        <dbReference type="EMBL" id="MQY47412.1"/>
    </source>
</evidence>
<proteinExistence type="predicted"/>
<dbReference type="EMBL" id="WIXI01000045">
    <property type="protein sequence ID" value="MQY47412.1"/>
    <property type="molecule type" value="Genomic_DNA"/>
</dbReference>
<reference evidence="1 2" key="1">
    <citation type="submission" date="2019-11" db="EMBL/GenBank/DDBJ databases">
        <title>Genome analysis of Rhizobacterium cereale a novel genus and species isolated from maize roots in North Spain.</title>
        <authorList>
            <person name="Menendez E."/>
            <person name="Flores-Felix J.D."/>
            <person name="Ramirez-Bahena M.-H."/>
            <person name="Igual J.M."/>
            <person name="Garcia-Fraile P."/>
            <person name="Peix A."/>
            <person name="Velazquez E."/>
        </authorList>
    </citation>
    <scope>NUCLEOTIDE SEQUENCE [LARGE SCALE GENOMIC DNA]</scope>
    <source>
        <strain evidence="1 2">RZME27</strain>
    </source>
</reference>
<dbReference type="Proteomes" id="UP000435138">
    <property type="component" value="Unassembled WGS sequence"/>
</dbReference>
<name>A0A6A8A816_9HYPH</name>
<organism evidence="1 2">
    <name type="scientific">Endobacterium cereale</name>
    <dbReference type="NCBI Taxonomy" id="2663029"/>
    <lineage>
        <taxon>Bacteria</taxon>
        <taxon>Pseudomonadati</taxon>
        <taxon>Pseudomonadota</taxon>
        <taxon>Alphaproteobacteria</taxon>
        <taxon>Hyphomicrobiales</taxon>
        <taxon>Rhizobiaceae</taxon>
        <taxon>Endobacterium</taxon>
    </lineage>
</organism>
<dbReference type="RefSeq" id="WP_153354900.1">
    <property type="nucleotide sequence ID" value="NZ_JAYKOO010000007.1"/>
</dbReference>
<gene>
    <name evidence="1" type="ORF">GAO09_15365</name>
</gene>
<comment type="caution">
    <text evidence="1">The sequence shown here is derived from an EMBL/GenBank/DDBJ whole genome shotgun (WGS) entry which is preliminary data.</text>
</comment>
<accession>A0A6A8A816</accession>
<protein>
    <submittedName>
        <fullName evidence="1">Uncharacterized protein</fullName>
    </submittedName>
</protein>
<sequence length="63" mass="6976">MTTNTRPIHSGFESLQFAGLSARTTEGYHHFGSATNEQLTAAGFARRGMLTRPTAVFADFRER</sequence>